<accession>A0A8H8DL36</accession>
<organism evidence="2 3">
    <name type="scientific">Olpidium bornovanus</name>
    <dbReference type="NCBI Taxonomy" id="278681"/>
    <lineage>
        <taxon>Eukaryota</taxon>
        <taxon>Fungi</taxon>
        <taxon>Fungi incertae sedis</taxon>
        <taxon>Olpidiomycota</taxon>
        <taxon>Olpidiomycotina</taxon>
        <taxon>Olpidiomycetes</taxon>
        <taxon>Olpidiales</taxon>
        <taxon>Olpidiaceae</taxon>
        <taxon>Olpidium</taxon>
    </lineage>
</organism>
<sequence length="80" mass="8765">MQLHVSVRGSEAAPPGETHSDGARRFRLVARRLLIVDKSRSQNERPSAHSGSCAYFRARRPLTFDATGGGATPYDARSPR</sequence>
<reference evidence="2 3" key="1">
    <citation type="journal article" name="Sci. Rep.">
        <title>Genome-scale phylogenetic analyses confirm Olpidium as the closest living zoosporic fungus to the non-flagellated, terrestrial fungi.</title>
        <authorList>
            <person name="Chang Y."/>
            <person name="Rochon D."/>
            <person name="Sekimoto S."/>
            <person name="Wang Y."/>
            <person name="Chovatia M."/>
            <person name="Sandor L."/>
            <person name="Salamov A."/>
            <person name="Grigoriev I.V."/>
            <person name="Stajich J.E."/>
            <person name="Spatafora J.W."/>
        </authorList>
    </citation>
    <scope>NUCLEOTIDE SEQUENCE [LARGE SCALE GENOMIC DNA]</scope>
    <source>
        <strain evidence="2">S191</strain>
    </source>
</reference>
<proteinExistence type="predicted"/>
<evidence type="ECO:0000313" key="3">
    <source>
        <dbReference type="Proteomes" id="UP000673691"/>
    </source>
</evidence>
<comment type="caution">
    <text evidence="2">The sequence shown here is derived from an EMBL/GenBank/DDBJ whole genome shotgun (WGS) entry which is preliminary data.</text>
</comment>
<protein>
    <submittedName>
        <fullName evidence="2">Uncharacterized protein</fullName>
    </submittedName>
</protein>
<dbReference type="AlphaFoldDB" id="A0A8H8DL36"/>
<feature type="region of interest" description="Disordered" evidence="1">
    <location>
        <begin position="1"/>
        <end position="24"/>
    </location>
</feature>
<evidence type="ECO:0000313" key="2">
    <source>
        <dbReference type="EMBL" id="KAG5461827.1"/>
    </source>
</evidence>
<dbReference type="EMBL" id="JAEFCI010003073">
    <property type="protein sequence ID" value="KAG5461827.1"/>
    <property type="molecule type" value="Genomic_DNA"/>
</dbReference>
<dbReference type="Proteomes" id="UP000673691">
    <property type="component" value="Unassembled WGS sequence"/>
</dbReference>
<evidence type="ECO:0000256" key="1">
    <source>
        <dbReference type="SAM" id="MobiDB-lite"/>
    </source>
</evidence>
<name>A0A8H8DL36_9FUNG</name>
<gene>
    <name evidence="2" type="ORF">BJ554DRAFT_5923</name>
</gene>
<keyword evidence="3" id="KW-1185">Reference proteome</keyword>